<evidence type="ECO:0000256" key="4">
    <source>
        <dbReference type="ARBA" id="ARBA00022833"/>
    </source>
</evidence>
<organism evidence="8 9">
    <name type="scientific">Diploscapter pachys</name>
    <dbReference type="NCBI Taxonomy" id="2018661"/>
    <lineage>
        <taxon>Eukaryota</taxon>
        <taxon>Metazoa</taxon>
        <taxon>Ecdysozoa</taxon>
        <taxon>Nematoda</taxon>
        <taxon>Chromadorea</taxon>
        <taxon>Rhabditida</taxon>
        <taxon>Rhabditina</taxon>
        <taxon>Rhabditomorpha</taxon>
        <taxon>Rhabditoidea</taxon>
        <taxon>Rhabditidae</taxon>
        <taxon>Diploscapter</taxon>
    </lineage>
</organism>
<feature type="region of interest" description="Disordered" evidence="6">
    <location>
        <begin position="467"/>
        <end position="486"/>
    </location>
</feature>
<proteinExistence type="predicted"/>
<feature type="compositionally biased region" description="Polar residues" evidence="6">
    <location>
        <begin position="476"/>
        <end position="486"/>
    </location>
</feature>
<dbReference type="Pfam" id="PF00642">
    <property type="entry name" value="zf-CCCH"/>
    <property type="match status" value="2"/>
</dbReference>
<dbReference type="InterPro" id="IPR036855">
    <property type="entry name" value="Znf_CCCH_sf"/>
</dbReference>
<protein>
    <recommendedName>
        <fullName evidence="7">C3H1-type domain-containing protein</fullName>
    </recommendedName>
</protein>
<keyword evidence="3 5" id="KW-0863">Zinc-finger</keyword>
<dbReference type="SUPFAM" id="SSF90229">
    <property type="entry name" value="CCCH zinc finger"/>
    <property type="match status" value="2"/>
</dbReference>
<dbReference type="OrthoDB" id="410307at2759"/>
<dbReference type="PROSITE" id="PS50103">
    <property type="entry name" value="ZF_C3H1"/>
    <property type="match status" value="2"/>
</dbReference>
<evidence type="ECO:0000256" key="6">
    <source>
        <dbReference type="SAM" id="MobiDB-lite"/>
    </source>
</evidence>
<accession>A0A2A2L6V4</accession>
<keyword evidence="1 5" id="KW-0479">Metal-binding</keyword>
<name>A0A2A2L6V4_9BILA</name>
<dbReference type="GO" id="GO:0043186">
    <property type="term" value="C:P granule"/>
    <property type="evidence" value="ECO:0007669"/>
    <property type="project" value="UniProtKB-ARBA"/>
</dbReference>
<dbReference type="Gene3D" id="6.10.250.3220">
    <property type="match status" value="1"/>
</dbReference>
<feature type="compositionally biased region" description="Basic and acidic residues" evidence="6">
    <location>
        <begin position="44"/>
        <end position="54"/>
    </location>
</feature>
<feature type="compositionally biased region" description="Basic and acidic residues" evidence="6">
    <location>
        <begin position="84"/>
        <end position="97"/>
    </location>
</feature>
<dbReference type="GO" id="GO:0008270">
    <property type="term" value="F:zinc ion binding"/>
    <property type="evidence" value="ECO:0007669"/>
    <property type="project" value="UniProtKB-KW"/>
</dbReference>
<keyword evidence="9" id="KW-1185">Reference proteome</keyword>
<feature type="region of interest" description="Disordered" evidence="6">
    <location>
        <begin position="355"/>
        <end position="398"/>
    </location>
</feature>
<feature type="compositionally biased region" description="Low complexity" evidence="6">
    <location>
        <begin position="373"/>
        <end position="393"/>
    </location>
</feature>
<feature type="region of interest" description="Disordered" evidence="6">
    <location>
        <begin position="38"/>
        <end position="97"/>
    </location>
</feature>
<feature type="domain" description="C3H1-type" evidence="7">
    <location>
        <begin position="163"/>
        <end position="191"/>
    </location>
</feature>
<evidence type="ECO:0000256" key="2">
    <source>
        <dbReference type="ARBA" id="ARBA00022737"/>
    </source>
</evidence>
<comment type="caution">
    <text evidence="8">The sequence shown here is derived from an EMBL/GenBank/DDBJ whole genome shotgun (WGS) entry which is preliminary data.</text>
</comment>
<dbReference type="InterPro" id="IPR000571">
    <property type="entry name" value="Znf_CCCH"/>
</dbReference>
<feature type="compositionally biased region" description="Basic and acidic residues" evidence="6">
    <location>
        <begin position="266"/>
        <end position="333"/>
    </location>
</feature>
<dbReference type="GO" id="GO:0003729">
    <property type="term" value="F:mRNA binding"/>
    <property type="evidence" value="ECO:0007669"/>
    <property type="project" value="InterPro"/>
</dbReference>
<feature type="compositionally biased region" description="Basic and acidic residues" evidence="6">
    <location>
        <begin position="355"/>
        <end position="370"/>
    </location>
</feature>
<dbReference type="STRING" id="2018661.A0A2A2L6V4"/>
<dbReference type="Gene3D" id="4.10.1000.10">
    <property type="entry name" value="Zinc finger, CCCH-type"/>
    <property type="match status" value="1"/>
</dbReference>
<evidence type="ECO:0000256" key="1">
    <source>
        <dbReference type="ARBA" id="ARBA00022723"/>
    </source>
</evidence>
<feature type="zinc finger region" description="C3H1-type" evidence="5">
    <location>
        <begin position="163"/>
        <end position="191"/>
    </location>
</feature>
<gene>
    <name evidence="8" type="ORF">WR25_17317</name>
</gene>
<keyword evidence="2" id="KW-0677">Repeat</keyword>
<feature type="region of interest" description="Disordered" evidence="6">
    <location>
        <begin position="252"/>
        <end position="337"/>
    </location>
</feature>
<feature type="compositionally biased region" description="Basic and acidic residues" evidence="6">
    <location>
        <begin position="61"/>
        <end position="74"/>
    </location>
</feature>
<feature type="zinc finger region" description="C3H1-type" evidence="5">
    <location>
        <begin position="208"/>
        <end position="236"/>
    </location>
</feature>
<dbReference type="Proteomes" id="UP000218231">
    <property type="component" value="Unassembled WGS sequence"/>
</dbReference>
<keyword evidence="4 5" id="KW-0862">Zinc</keyword>
<dbReference type="PANTHER" id="PTHR12547">
    <property type="entry name" value="CCCH ZINC FINGER/TIS11-RELATED"/>
    <property type="match status" value="1"/>
</dbReference>
<evidence type="ECO:0000313" key="9">
    <source>
        <dbReference type="Proteomes" id="UP000218231"/>
    </source>
</evidence>
<evidence type="ECO:0000259" key="7">
    <source>
        <dbReference type="PROSITE" id="PS50103"/>
    </source>
</evidence>
<dbReference type="SMART" id="SM00356">
    <property type="entry name" value="ZnF_C3H1"/>
    <property type="match status" value="2"/>
</dbReference>
<dbReference type="AlphaFoldDB" id="A0A2A2L6V4"/>
<feature type="domain" description="C3H1-type" evidence="7">
    <location>
        <begin position="208"/>
        <end position="236"/>
    </location>
</feature>
<dbReference type="EMBL" id="LIAE01007106">
    <property type="protein sequence ID" value="PAV81903.1"/>
    <property type="molecule type" value="Genomic_DNA"/>
</dbReference>
<dbReference type="PANTHER" id="PTHR12547:SF18">
    <property type="entry name" value="PROTEIN TIS11"/>
    <property type="match status" value="1"/>
</dbReference>
<evidence type="ECO:0000256" key="5">
    <source>
        <dbReference type="PROSITE-ProRule" id="PRU00723"/>
    </source>
</evidence>
<evidence type="ECO:0000256" key="3">
    <source>
        <dbReference type="ARBA" id="ARBA00022771"/>
    </source>
</evidence>
<evidence type="ECO:0000313" key="8">
    <source>
        <dbReference type="EMBL" id="PAV81903.1"/>
    </source>
</evidence>
<dbReference type="InterPro" id="IPR045877">
    <property type="entry name" value="ZFP36-like"/>
</dbReference>
<reference evidence="8 9" key="1">
    <citation type="journal article" date="2017" name="Curr. Biol.">
        <title>Genome architecture and evolution of a unichromosomal asexual nematode.</title>
        <authorList>
            <person name="Fradin H."/>
            <person name="Zegar C."/>
            <person name="Gutwein M."/>
            <person name="Lucas J."/>
            <person name="Kovtun M."/>
            <person name="Corcoran D."/>
            <person name="Baugh L.R."/>
            <person name="Kiontke K."/>
            <person name="Gunsalus K."/>
            <person name="Fitch D.H."/>
            <person name="Piano F."/>
        </authorList>
    </citation>
    <scope>NUCLEOTIDE SEQUENCE [LARGE SCALE GENOMIC DNA]</scope>
    <source>
        <strain evidence="8">PF1309</strain>
    </source>
</reference>
<sequence>MTHFIFSLDIVIFLHLSDPTRFSKMVLKENKATIEIVLSDSDDGDPRGVEKSETAEPAEGEELKVDVESSRSDEEWAAGNGRMKAGEEVKQEPEQGQDLEMKLDAAEVDSVGEVKKEELRDQEWPTNPWANVDLTIKDTYFITDDERMLICGQKTPQNSPSHLYKTVLCRRYMNESHCALGDSCNFAHGVADMRMPMPGKFARRSGLPFKSVICTDFSRTGYCQFGFTCGYIHRITNPAAKKAHEMYIEDREKESAGFSVSTSASKSKERLDFASNHEREKYRDNERDRERARERDRSSRDRDRDRRHYSPRRYERTAHRYDKGDQRGRDERRRSRSRIREHRYREDIRDRNRSWEKDRDRERRTDRDRYNASYSTSNRSYSSISNSRSNLSTHSHEEMPASVLSGQICKQIHNVVFALAASIKCDQVAESSTNFVDRAIASMTGSAHYNYVPTSDAYIVPHSSSSVVDPNESGAVPNSSTFRLFK</sequence>